<dbReference type="InterPro" id="IPR052158">
    <property type="entry name" value="INH-QAR"/>
</dbReference>
<feature type="domain" description="HTH araC/xylS-type" evidence="4">
    <location>
        <begin position="251"/>
        <end position="350"/>
    </location>
</feature>
<keyword evidence="6" id="KW-1185">Reference proteome</keyword>
<dbReference type="PROSITE" id="PS00041">
    <property type="entry name" value="HTH_ARAC_FAMILY_1"/>
    <property type="match status" value="1"/>
</dbReference>
<dbReference type="Pfam" id="PF01965">
    <property type="entry name" value="DJ-1_PfpI"/>
    <property type="match status" value="1"/>
</dbReference>
<dbReference type="Proteomes" id="UP001595974">
    <property type="component" value="Unassembled WGS sequence"/>
</dbReference>
<evidence type="ECO:0000256" key="2">
    <source>
        <dbReference type="ARBA" id="ARBA00023125"/>
    </source>
</evidence>
<accession>A0ABW1AWH6</accession>
<name>A0ABW1AWH6_9RHOO</name>
<organism evidence="5 6">
    <name type="scientific">Thauera sinica</name>
    <dbReference type="NCBI Taxonomy" id="2665146"/>
    <lineage>
        <taxon>Bacteria</taxon>
        <taxon>Pseudomonadati</taxon>
        <taxon>Pseudomonadota</taxon>
        <taxon>Betaproteobacteria</taxon>
        <taxon>Rhodocyclales</taxon>
        <taxon>Zoogloeaceae</taxon>
        <taxon>Thauera</taxon>
    </lineage>
</organism>
<sequence length="361" mass="39390">MRSARTGDNDDLCADTANMRMPPRRAAILALDGCYASSLAGFADVLQVANAHLHRHQRMSGVALARPFAWQFVARDGRPVTACNGLTLGVDSALADEAFDLVFIPGLYYAGRAAFERLLDASAPHREWLRAQWQGGAMLAANCTGTFVLAETGLLRGRTATTTWWLERLFRARFPSIDLQLRAMVTEADRLCCAGASASYLLQAVRMVEHFCGPGVAGLTAKTMLIDTSQTTQLPFLPLQAETEHGDPMVARAQDWLQKHLAEPVRLPALAAALAVSERTLIRRFGSVLGTTPLAYLQKLRVDTARMLLERHDRLGIEEIAALVGYLNGSSFTRLFRAQVGMTPAAYRSRFASAGAGWRAS</sequence>
<dbReference type="InterPro" id="IPR009057">
    <property type="entry name" value="Homeodomain-like_sf"/>
</dbReference>
<dbReference type="PANTHER" id="PTHR43130:SF11">
    <property type="entry name" value="TRANSCRIPTIONAL REGULATORY PROTEIN"/>
    <property type="match status" value="1"/>
</dbReference>
<dbReference type="SUPFAM" id="SSF52317">
    <property type="entry name" value="Class I glutamine amidotransferase-like"/>
    <property type="match status" value="1"/>
</dbReference>
<keyword evidence="3" id="KW-0804">Transcription</keyword>
<dbReference type="PANTHER" id="PTHR43130">
    <property type="entry name" value="ARAC-FAMILY TRANSCRIPTIONAL REGULATOR"/>
    <property type="match status" value="1"/>
</dbReference>
<evidence type="ECO:0000256" key="1">
    <source>
        <dbReference type="ARBA" id="ARBA00023015"/>
    </source>
</evidence>
<dbReference type="PROSITE" id="PS01124">
    <property type="entry name" value="HTH_ARAC_FAMILY_2"/>
    <property type="match status" value="1"/>
</dbReference>
<reference evidence="6" key="1">
    <citation type="journal article" date="2019" name="Int. J. Syst. Evol. Microbiol.">
        <title>The Global Catalogue of Microorganisms (GCM) 10K type strain sequencing project: providing services to taxonomists for standard genome sequencing and annotation.</title>
        <authorList>
            <consortium name="The Broad Institute Genomics Platform"/>
            <consortium name="The Broad Institute Genome Sequencing Center for Infectious Disease"/>
            <person name="Wu L."/>
            <person name="Ma J."/>
        </authorList>
    </citation>
    <scope>NUCLEOTIDE SEQUENCE [LARGE SCALE GENOMIC DNA]</scope>
    <source>
        <strain evidence="6">SHR3</strain>
    </source>
</reference>
<keyword evidence="1" id="KW-0805">Transcription regulation</keyword>
<dbReference type="Pfam" id="PF12833">
    <property type="entry name" value="HTH_18"/>
    <property type="match status" value="1"/>
</dbReference>
<dbReference type="InterPro" id="IPR018060">
    <property type="entry name" value="HTH_AraC"/>
</dbReference>
<dbReference type="InterPro" id="IPR002818">
    <property type="entry name" value="DJ-1/PfpI"/>
</dbReference>
<keyword evidence="2" id="KW-0238">DNA-binding</keyword>
<dbReference type="RefSeq" id="WP_232516626.1">
    <property type="nucleotide sequence ID" value="NZ_JBHSOG010000094.1"/>
</dbReference>
<dbReference type="Gene3D" id="3.40.50.880">
    <property type="match status" value="1"/>
</dbReference>
<proteinExistence type="predicted"/>
<evidence type="ECO:0000256" key="3">
    <source>
        <dbReference type="ARBA" id="ARBA00023163"/>
    </source>
</evidence>
<dbReference type="SMART" id="SM00342">
    <property type="entry name" value="HTH_ARAC"/>
    <property type="match status" value="1"/>
</dbReference>
<dbReference type="PRINTS" id="PR00032">
    <property type="entry name" value="HTHARAC"/>
</dbReference>
<gene>
    <name evidence="5" type="ORF">ACFPTN_18575</name>
</gene>
<evidence type="ECO:0000313" key="5">
    <source>
        <dbReference type="EMBL" id="MFC5771389.1"/>
    </source>
</evidence>
<dbReference type="Gene3D" id="1.10.10.60">
    <property type="entry name" value="Homeodomain-like"/>
    <property type="match status" value="1"/>
</dbReference>
<comment type="caution">
    <text evidence="5">The sequence shown here is derived from an EMBL/GenBank/DDBJ whole genome shotgun (WGS) entry which is preliminary data.</text>
</comment>
<dbReference type="InterPro" id="IPR018062">
    <property type="entry name" value="HTH_AraC-typ_CS"/>
</dbReference>
<dbReference type="SUPFAM" id="SSF46689">
    <property type="entry name" value="Homeodomain-like"/>
    <property type="match status" value="2"/>
</dbReference>
<evidence type="ECO:0000259" key="4">
    <source>
        <dbReference type="PROSITE" id="PS01124"/>
    </source>
</evidence>
<evidence type="ECO:0000313" key="6">
    <source>
        <dbReference type="Proteomes" id="UP001595974"/>
    </source>
</evidence>
<dbReference type="EMBL" id="JBHSOG010000094">
    <property type="protein sequence ID" value="MFC5771389.1"/>
    <property type="molecule type" value="Genomic_DNA"/>
</dbReference>
<dbReference type="CDD" id="cd03138">
    <property type="entry name" value="GATase1_AraC_2"/>
    <property type="match status" value="1"/>
</dbReference>
<protein>
    <submittedName>
        <fullName evidence="5">GlxA family transcriptional regulator</fullName>
    </submittedName>
</protein>
<dbReference type="InterPro" id="IPR020449">
    <property type="entry name" value="Tscrpt_reg_AraC-type_HTH"/>
</dbReference>
<dbReference type="InterPro" id="IPR029062">
    <property type="entry name" value="Class_I_gatase-like"/>
</dbReference>